<protein>
    <submittedName>
        <fullName evidence="1">Uncharacterized protein</fullName>
    </submittedName>
</protein>
<name>A0A0A9BQV5_ARUDO</name>
<dbReference type="AlphaFoldDB" id="A0A0A9BQV5"/>
<dbReference type="EMBL" id="GBRH01233352">
    <property type="protein sequence ID" value="JAD64543.1"/>
    <property type="molecule type" value="Transcribed_RNA"/>
</dbReference>
<reference evidence="1" key="1">
    <citation type="submission" date="2014-09" db="EMBL/GenBank/DDBJ databases">
        <authorList>
            <person name="Magalhaes I.L.F."/>
            <person name="Oliveira U."/>
            <person name="Santos F.R."/>
            <person name="Vidigal T.H.D.A."/>
            <person name="Brescovit A.D."/>
            <person name="Santos A.J."/>
        </authorList>
    </citation>
    <scope>NUCLEOTIDE SEQUENCE</scope>
    <source>
        <tissue evidence="1">Shoot tissue taken approximately 20 cm above the soil surface</tissue>
    </source>
</reference>
<reference evidence="1" key="2">
    <citation type="journal article" date="2015" name="Data Brief">
        <title>Shoot transcriptome of the giant reed, Arundo donax.</title>
        <authorList>
            <person name="Barrero R.A."/>
            <person name="Guerrero F.D."/>
            <person name="Moolhuijzen P."/>
            <person name="Goolsby J.A."/>
            <person name="Tidwell J."/>
            <person name="Bellgard S.E."/>
            <person name="Bellgard M.I."/>
        </authorList>
    </citation>
    <scope>NUCLEOTIDE SEQUENCE</scope>
    <source>
        <tissue evidence="1">Shoot tissue taken approximately 20 cm above the soil surface</tissue>
    </source>
</reference>
<proteinExistence type="predicted"/>
<sequence>MVSNSRLHLFWLSFRTGINNTTRCIHSTAKSSISCASSGK</sequence>
<accession>A0A0A9BQV5</accession>
<organism evidence="1">
    <name type="scientific">Arundo donax</name>
    <name type="common">Giant reed</name>
    <name type="synonym">Donax arundinaceus</name>
    <dbReference type="NCBI Taxonomy" id="35708"/>
    <lineage>
        <taxon>Eukaryota</taxon>
        <taxon>Viridiplantae</taxon>
        <taxon>Streptophyta</taxon>
        <taxon>Embryophyta</taxon>
        <taxon>Tracheophyta</taxon>
        <taxon>Spermatophyta</taxon>
        <taxon>Magnoliopsida</taxon>
        <taxon>Liliopsida</taxon>
        <taxon>Poales</taxon>
        <taxon>Poaceae</taxon>
        <taxon>PACMAD clade</taxon>
        <taxon>Arundinoideae</taxon>
        <taxon>Arundineae</taxon>
        <taxon>Arundo</taxon>
    </lineage>
</organism>
<evidence type="ECO:0000313" key="1">
    <source>
        <dbReference type="EMBL" id="JAD64543.1"/>
    </source>
</evidence>